<dbReference type="Pfam" id="PF13731">
    <property type="entry name" value="WxL"/>
    <property type="match status" value="1"/>
</dbReference>
<sequence length="268" mass="27671">MNKKKLVTGLLSAAFLGGVLVTTALPADAATYGKQSTGSVTFKKGQLVTPPITPPITPPVTPPPGTDFGLLYVPKEFNFAETTVPTTVVTSTTVVPIGTNWEGSPATETGSPVGSNPTTKHFGVGDVRGKRASGWKLEAKLTDDLAVSPTKKLDGATITMKQGINELTPTTAPAPWISTATTPGATANTPDVVTGFAAGTQVSLSTTSTLIMSADEESGPGNADGRGEGYWEGEFTNIELNIPAAAMNKVLDGEQYSGTIDWTLTDSI</sequence>
<dbReference type="Proteomes" id="UP000664495">
    <property type="component" value="Unassembled WGS sequence"/>
</dbReference>
<evidence type="ECO:0000256" key="1">
    <source>
        <dbReference type="SAM" id="MobiDB-lite"/>
    </source>
</evidence>
<feature type="signal peptide" evidence="2">
    <location>
        <begin position="1"/>
        <end position="29"/>
    </location>
</feature>
<accession>A0ABS3HCZ6</accession>
<name>A0ABS3HCZ6_9ENTE</name>
<gene>
    <name evidence="4" type="ORF">JZO85_03545</name>
</gene>
<feature type="region of interest" description="Disordered" evidence="1">
    <location>
        <begin position="99"/>
        <end position="126"/>
    </location>
</feature>
<evidence type="ECO:0000256" key="2">
    <source>
        <dbReference type="SAM" id="SignalP"/>
    </source>
</evidence>
<keyword evidence="5" id="KW-1185">Reference proteome</keyword>
<evidence type="ECO:0000259" key="3">
    <source>
        <dbReference type="Pfam" id="PF13731"/>
    </source>
</evidence>
<evidence type="ECO:0000313" key="5">
    <source>
        <dbReference type="Proteomes" id="UP000664495"/>
    </source>
</evidence>
<organism evidence="4 5">
    <name type="scientific">Candidatus Enterococcus murrayae</name>
    <dbReference type="NCBI Taxonomy" id="2815321"/>
    <lineage>
        <taxon>Bacteria</taxon>
        <taxon>Bacillati</taxon>
        <taxon>Bacillota</taxon>
        <taxon>Bacilli</taxon>
        <taxon>Lactobacillales</taxon>
        <taxon>Enterococcaceae</taxon>
        <taxon>Enterococcus</taxon>
    </lineage>
</organism>
<evidence type="ECO:0000313" key="4">
    <source>
        <dbReference type="EMBL" id="MBO0451326.1"/>
    </source>
</evidence>
<protein>
    <submittedName>
        <fullName evidence="4">WxL domain-containing protein</fullName>
    </submittedName>
</protein>
<comment type="caution">
    <text evidence="4">The sequence shown here is derived from an EMBL/GenBank/DDBJ whole genome shotgun (WGS) entry which is preliminary data.</text>
</comment>
<reference evidence="4 5" key="1">
    <citation type="submission" date="2021-03" db="EMBL/GenBank/DDBJ databases">
        <title>Enterococcal diversity collection.</title>
        <authorList>
            <person name="Gilmore M.S."/>
            <person name="Schwartzman J."/>
            <person name="Van Tyne D."/>
            <person name="Martin M."/>
            <person name="Earl A.M."/>
            <person name="Manson A.L."/>
            <person name="Straub T."/>
            <person name="Salamzade R."/>
            <person name="Saavedra J."/>
            <person name="Lebreton F."/>
            <person name="Prichula J."/>
            <person name="Schaufler K."/>
            <person name="Gaca A."/>
            <person name="Sgardioli B."/>
            <person name="Wagenaar J."/>
            <person name="Strong T."/>
        </authorList>
    </citation>
    <scope>NUCLEOTIDE SEQUENCE [LARGE SCALE GENOMIC DNA]</scope>
    <source>
        <strain evidence="4 5">MJM16</strain>
    </source>
</reference>
<proteinExistence type="predicted"/>
<dbReference type="InterPro" id="IPR027994">
    <property type="entry name" value="WxL_dom"/>
</dbReference>
<dbReference type="RefSeq" id="WP_207107140.1">
    <property type="nucleotide sequence ID" value="NZ_JAFLVR010000008.1"/>
</dbReference>
<feature type="domain" description="WxL" evidence="3">
    <location>
        <begin position="34"/>
        <end position="266"/>
    </location>
</feature>
<keyword evidence="2" id="KW-0732">Signal</keyword>
<dbReference type="EMBL" id="JAFLVR010000008">
    <property type="protein sequence ID" value="MBO0451326.1"/>
    <property type="molecule type" value="Genomic_DNA"/>
</dbReference>
<feature type="chain" id="PRO_5045442914" evidence="2">
    <location>
        <begin position="30"/>
        <end position="268"/>
    </location>
</feature>
<feature type="compositionally biased region" description="Polar residues" evidence="1">
    <location>
        <begin position="106"/>
        <end position="119"/>
    </location>
</feature>